<dbReference type="RefSeq" id="WP_279241594.1">
    <property type="nucleotide sequence ID" value="NZ_CP036501.1"/>
</dbReference>
<dbReference type="EMBL" id="CP036501">
    <property type="protein sequence ID" value="UZP75122.1"/>
    <property type="molecule type" value="Genomic_DNA"/>
</dbReference>
<proteinExistence type="predicted"/>
<feature type="signal peptide" evidence="1">
    <location>
        <begin position="1"/>
        <end position="18"/>
    </location>
</feature>
<keyword evidence="3" id="KW-1185">Reference proteome</keyword>
<gene>
    <name evidence="2" type="ORF">E0F26_10395</name>
</gene>
<sequence>MRKTIVLLLLAVTLSACTGVGVEEYEGRGPVFSAESFFDGSLTAHGVVKNYRGYASRSFVADITACWQNGVGTLDERFVFDDGENQTRVWRLTESADGSYAATAGDVRGEGRATLSGNSMFLDYVLTIELEDGSIDVAVDDRMYRVSENVLINESTLTKFGLPVGGILLTIIRHPEVTVECPVD</sequence>
<keyword evidence="1" id="KW-0732">Signal</keyword>
<accession>A0ABY6Q756</accession>
<dbReference type="PROSITE" id="PS51257">
    <property type="entry name" value="PROKAR_LIPOPROTEIN"/>
    <property type="match status" value="1"/>
</dbReference>
<dbReference type="Proteomes" id="UP001317963">
    <property type="component" value="Chromosome"/>
</dbReference>
<dbReference type="Pfam" id="PF12915">
    <property type="entry name" value="DUF3833"/>
    <property type="match status" value="1"/>
</dbReference>
<evidence type="ECO:0000313" key="2">
    <source>
        <dbReference type="EMBL" id="UZP75122.1"/>
    </source>
</evidence>
<evidence type="ECO:0000313" key="3">
    <source>
        <dbReference type="Proteomes" id="UP001317963"/>
    </source>
</evidence>
<protein>
    <submittedName>
        <fullName evidence="2">DUF3833 family protein</fullName>
    </submittedName>
</protein>
<reference evidence="2 3" key="1">
    <citation type="submission" date="2019-02" db="EMBL/GenBank/DDBJ databases">
        <title>Halieaceae_genomes.</title>
        <authorList>
            <person name="Li S.-H."/>
        </authorList>
    </citation>
    <scope>NUCLEOTIDE SEQUENCE [LARGE SCALE GENOMIC DNA]</scope>
    <source>
        <strain evidence="2 3">JH123</strain>
    </source>
</reference>
<name>A0ABY6Q756_9GAMM</name>
<feature type="chain" id="PRO_5045622515" evidence="1">
    <location>
        <begin position="19"/>
        <end position="184"/>
    </location>
</feature>
<organism evidence="2 3">
    <name type="scientific">Candidatus Paraluminiphilus aquimaris</name>
    <dbReference type="NCBI Taxonomy" id="2518994"/>
    <lineage>
        <taxon>Bacteria</taxon>
        <taxon>Pseudomonadati</taxon>
        <taxon>Pseudomonadota</taxon>
        <taxon>Gammaproteobacteria</taxon>
        <taxon>Cellvibrionales</taxon>
        <taxon>Halieaceae</taxon>
        <taxon>Candidatus Paraluminiphilus</taxon>
    </lineage>
</organism>
<dbReference type="InterPro" id="IPR024409">
    <property type="entry name" value="DUF3833"/>
</dbReference>
<evidence type="ECO:0000256" key="1">
    <source>
        <dbReference type="SAM" id="SignalP"/>
    </source>
</evidence>